<gene>
    <name evidence="2" type="ORF">SAMN05443547_2656</name>
</gene>
<dbReference type="EMBL" id="FRYK01000007">
    <property type="protein sequence ID" value="SHO74266.1"/>
    <property type="molecule type" value="Genomic_DNA"/>
</dbReference>
<dbReference type="RefSeq" id="WP_073585220.1">
    <property type="nucleotide sequence ID" value="NZ_CBCSEA010000014.1"/>
</dbReference>
<reference evidence="3" key="1">
    <citation type="submission" date="2016-12" db="EMBL/GenBank/DDBJ databases">
        <authorList>
            <person name="Varghese N."/>
            <person name="Submissions S."/>
        </authorList>
    </citation>
    <scope>NUCLEOTIDE SEQUENCE [LARGE SCALE GENOMIC DNA]</scope>
    <source>
        <strain evidence="3">DSM 18830</strain>
    </source>
</reference>
<dbReference type="Proteomes" id="UP000184611">
    <property type="component" value="Unassembled WGS sequence"/>
</dbReference>
<dbReference type="InterPro" id="IPR025309">
    <property type="entry name" value="KTSC_dom"/>
</dbReference>
<dbReference type="AlphaFoldDB" id="A0A1M7ZZH7"/>
<evidence type="ECO:0000313" key="3">
    <source>
        <dbReference type="Proteomes" id="UP000184611"/>
    </source>
</evidence>
<accession>A0A1M7ZZH7</accession>
<sequence>MDRQSVRSSNISSIGYDEKNEILEIEFLSGGIYQYLDVPNYVFEELMDAESQGKYFNAYVKDNYETTKIR</sequence>
<evidence type="ECO:0000259" key="1">
    <source>
        <dbReference type="Pfam" id="PF13619"/>
    </source>
</evidence>
<organism evidence="2 3">
    <name type="scientific">Flavobacterium cucumis</name>
    <dbReference type="NCBI Taxonomy" id="416016"/>
    <lineage>
        <taxon>Bacteria</taxon>
        <taxon>Pseudomonadati</taxon>
        <taxon>Bacteroidota</taxon>
        <taxon>Flavobacteriia</taxon>
        <taxon>Flavobacteriales</taxon>
        <taxon>Flavobacteriaceae</taxon>
        <taxon>Flavobacterium</taxon>
    </lineage>
</organism>
<keyword evidence="3" id="KW-1185">Reference proteome</keyword>
<evidence type="ECO:0000313" key="2">
    <source>
        <dbReference type="EMBL" id="SHO74266.1"/>
    </source>
</evidence>
<dbReference type="Pfam" id="PF13619">
    <property type="entry name" value="KTSC"/>
    <property type="match status" value="1"/>
</dbReference>
<protein>
    <submittedName>
        <fullName evidence="2">KTSC domain-containing protein</fullName>
    </submittedName>
</protein>
<feature type="domain" description="KTSC" evidence="1">
    <location>
        <begin position="8"/>
        <end position="64"/>
    </location>
</feature>
<dbReference type="STRING" id="416016.SAMN05443547_2656"/>
<name>A0A1M7ZZH7_9FLAO</name>
<proteinExistence type="predicted"/>
<dbReference type="OrthoDB" id="8450910at2"/>